<evidence type="ECO:0000256" key="1">
    <source>
        <dbReference type="ARBA" id="ARBA00022630"/>
    </source>
</evidence>
<keyword evidence="1" id="KW-0285">Flavoprotein</keyword>
<evidence type="ECO:0000313" key="4">
    <source>
        <dbReference type="EMBL" id="GAA0363848.1"/>
    </source>
</evidence>
<dbReference type="SUPFAM" id="SSF51395">
    <property type="entry name" value="FMN-linked oxidoreductases"/>
    <property type="match status" value="1"/>
</dbReference>
<feature type="domain" description="NADH:flavin oxidoreductase/NADH oxidase N-terminal" evidence="3">
    <location>
        <begin position="16"/>
        <end position="333"/>
    </location>
</feature>
<dbReference type="InterPro" id="IPR051799">
    <property type="entry name" value="NADH_flavin_oxidoreductase"/>
</dbReference>
<dbReference type="PANTHER" id="PTHR43656">
    <property type="entry name" value="BINDING OXIDOREDUCTASE, PUTATIVE (AFU_ORTHOLOGUE AFUA_2G08260)-RELATED"/>
    <property type="match status" value="1"/>
</dbReference>
<evidence type="ECO:0000256" key="2">
    <source>
        <dbReference type="ARBA" id="ARBA00023002"/>
    </source>
</evidence>
<organism evidence="4 5">
    <name type="scientific">Alkalibacterium iburiense</name>
    <dbReference type="NCBI Taxonomy" id="290589"/>
    <lineage>
        <taxon>Bacteria</taxon>
        <taxon>Bacillati</taxon>
        <taxon>Bacillota</taxon>
        <taxon>Bacilli</taxon>
        <taxon>Lactobacillales</taxon>
        <taxon>Carnobacteriaceae</taxon>
        <taxon>Alkalibacterium</taxon>
    </lineage>
</organism>
<dbReference type="RefSeq" id="WP_425541690.1">
    <property type="nucleotide sequence ID" value="NZ_BAAACW010000095.1"/>
</dbReference>
<dbReference type="InterPro" id="IPR013785">
    <property type="entry name" value="Aldolase_TIM"/>
</dbReference>
<dbReference type="CDD" id="cd04735">
    <property type="entry name" value="OYE_like_4_FMN"/>
    <property type="match status" value="1"/>
</dbReference>
<reference evidence="4 5" key="1">
    <citation type="journal article" date="2019" name="Int. J. Syst. Evol. Microbiol.">
        <title>The Global Catalogue of Microorganisms (GCM) 10K type strain sequencing project: providing services to taxonomists for standard genome sequencing and annotation.</title>
        <authorList>
            <consortium name="The Broad Institute Genomics Platform"/>
            <consortium name="The Broad Institute Genome Sequencing Center for Infectious Disease"/>
            <person name="Wu L."/>
            <person name="Ma J."/>
        </authorList>
    </citation>
    <scope>NUCLEOTIDE SEQUENCE [LARGE SCALE GENOMIC DNA]</scope>
    <source>
        <strain evidence="4 5">JCM 12662</strain>
    </source>
</reference>
<sequence>MSSEKYAQSFTFPSGVKVKNRFMMAPMTTKMSFYDGVITSDELRYYYIRSKEAGAIITAAANVSDNGKGWEGELGVSNDLHIPGLAQLASAIQINGTKAILQLYHGGRMTHSSILRGERPVAPSAVKAERPTAEEPRALEEEEIYQIIEDFKAGTIRAIQAGFDGVEIHGANTYLIQQFFSPHSNRRDDIWGGSVENRYRFIDLLVDGIIETVKEEAEEPFLIGYRFSPEEYETPGIRFNETLYLMDQLASKELDYLHMSLGKYNQVSRLEDYQEKSMQEYVYETIDGRVPFVSVGDIRDSKDAKEAIKSSDFLALGRVMLADPHWVGKVLNNKDKWIRQTVSEEEREELVLTNGVWGFMKNMMSDRLK</sequence>
<proteinExistence type="predicted"/>
<gene>
    <name evidence="4" type="ORF">GCM10008932_15390</name>
</gene>
<dbReference type="InterPro" id="IPR001155">
    <property type="entry name" value="OxRdtase_FMN_N"/>
</dbReference>
<keyword evidence="5" id="KW-1185">Reference proteome</keyword>
<evidence type="ECO:0000313" key="5">
    <source>
        <dbReference type="Proteomes" id="UP001501166"/>
    </source>
</evidence>
<dbReference type="EMBL" id="BAAACW010000095">
    <property type="protein sequence ID" value="GAA0363848.1"/>
    <property type="molecule type" value="Genomic_DNA"/>
</dbReference>
<evidence type="ECO:0000259" key="3">
    <source>
        <dbReference type="Pfam" id="PF00724"/>
    </source>
</evidence>
<comment type="caution">
    <text evidence="4">The sequence shown here is derived from an EMBL/GenBank/DDBJ whole genome shotgun (WGS) entry which is preliminary data.</text>
</comment>
<name>A0ABN0XGU4_9LACT</name>
<protein>
    <submittedName>
        <fullName evidence="4">NADH-dependent flavin oxidoreductase</fullName>
    </submittedName>
</protein>
<dbReference type="Gene3D" id="3.20.20.70">
    <property type="entry name" value="Aldolase class I"/>
    <property type="match status" value="1"/>
</dbReference>
<dbReference type="Pfam" id="PF00724">
    <property type="entry name" value="Oxidored_FMN"/>
    <property type="match status" value="1"/>
</dbReference>
<dbReference type="PANTHER" id="PTHR43656:SF2">
    <property type="entry name" value="BINDING OXIDOREDUCTASE, PUTATIVE (AFU_ORTHOLOGUE AFUA_2G08260)-RELATED"/>
    <property type="match status" value="1"/>
</dbReference>
<keyword evidence="2" id="KW-0560">Oxidoreductase</keyword>
<accession>A0ABN0XGU4</accession>
<dbReference type="Proteomes" id="UP001501166">
    <property type="component" value="Unassembled WGS sequence"/>
</dbReference>